<gene>
    <name evidence="8" type="ORF">BST11_00270</name>
    <name evidence="7" type="ORF">H7K38_08950</name>
</gene>
<dbReference type="Proteomes" id="UP001141650">
    <property type="component" value="Unassembled WGS sequence"/>
</dbReference>
<evidence type="ECO:0000313" key="10">
    <source>
        <dbReference type="Proteomes" id="UP001141650"/>
    </source>
</evidence>
<dbReference type="Pfam" id="PF03055">
    <property type="entry name" value="RPE65"/>
    <property type="match status" value="1"/>
</dbReference>
<keyword evidence="6" id="KW-0223">Dioxygenase</keyword>
<dbReference type="EMBL" id="JACKVH010000012">
    <property type="protein sequence ID" value="MCV7378782.1"/>
    <property type="molecule type" value="Genomic_DNA"/>
</dbReference>
<keyword evidence="3 6" id="KW-0560">Oxidoreductase</keyword>
<feature type="binding site" evidence="5">
    <location>
        <position position="211"/>
    </location>
    <ligand>
        <name>Fe cation</name>
        <dbReference type="ChEBI" id="CHEBI:24875"/>
        <note>catalytic</note>
    </ligand>
</feature>
<evidence type="ECO:0000256" key="3">
    <source>
        <dbReference type="ARBA" id="ARBA00023002"/>
    </source>
</evidence>
<reference evidence="8 9" key="1">
    <citation type="submission" date="2017-02" db="EMBL/GenBank/DDBJ databases">
        <title>The new phylogeny of genus Mycobacterium.</title>
        <authorList>
            <person name="Tortoli E."/>
            <person name="Trovato A."/>
            <person name="Cirillo D.M."/>
        </authorList>
    </citation>
    <scope>NUCLEOTIDE SEQUENCE [LARGE SCALE GENOMIC DNA]</scope>
    <source>
        <strain evidence="8 9">DSM 45230</strain>
    </source>
</reference>
<dbReference type="RefSeq" id="WP_083136044.1">
    <property type="nucleotide sequence ID" value="NZ_JACKVH010000012.1"/>
</dbReference>
<feature type="binding site" evidence="5">
    <location>
        <position position="314"/>
    </location>
    <ligand>
        <name>Fe cation</name>
        <dbReference type="ChEBI" id="CHEBI:24875"/>
        <note>catalytic</note>
    </ligand>
</feature>
<dbReference type="PANTHER" id="PTHR10543:SF89">
    <property type="entry name" value="CAROTENOID 9,10(9',10')-CLEAVAGE DIOXYGENASE 1"/>
    <property type="match status" value="1"/>
</dbReference>
<evidence type="ECO:0000256" key="2">
    <source>
        <dbReference type="ARBA" id="ARBA00022723"/>
    </source>
</evidence>
<dbReference type="EC" id="1.13.11.-" evidence="6"/>
<dbReference type="InterPro" id="IPR004294">
    <property type="entry name" value="Carotenoid_Oase"/>
</dbReference>
<sequence>MTSTRATQTRNPYLEDVLAPVGAEVTATDLKVTGHIPEQLDGRYLRNGPNPVQEVDPATYHWFTGDAMVHGVALSGGQARWYRNRWVRTAHVCAALGEPAPAGLDPRAGMLSVGPNTNVLSHAGQTLALVEGGGANYRLTDELDTVGTCDFDGTLAAGYTAHPHRDPRTGELHAVSYSFARGRSVQYSVIDAQGRARRTVDIDVTGSPMMHDFSLTDKYVVIYDLPVTFDPVQVMPANVPRWLDLPARLVMQSLVGRVRVPGPMATMMNRNREPIDRMPYRWNPKYPARIGVMPREGGSADIRWFDIEPCYVYHPLNAYSEARDGAEVVVLDVVRYSTMFDRDLRGPGDSRPTLDRWTVNLATGAVSSERRDDRPQEFPRINEALLGGRHRFGYTVGTEGGYLSDGGHETTEMSTALYKHDYDTGSVMAAPLDRDLFIGEMSFVPNPAPGPKDRAEDDGILMGYGYHRGRDEGQLLLLDAQTLEPMATVHLPQRVPMGFHGNWAPTG</sequence>
<comment type="cofactor">
    <cofactor evidence="5 6">
        <name>Fe(2+)</name>
        <dbReference type="ChEBI" id="CHEBI:29033"/>
    </cofactor>
    <text evidence="5 6">Binds 1 Fe(2+) ion per subunit.</text>
</comment>
<feature type="binding site" evidence="5">
    <location>
        <position position="500"/>
    </location>
    <ligand>
        <name>Fe cation</name>
        <dbReference type="ChEBI" id="CHEBI:24875"/>
        <note>catalytic</note>
    </ligand>
</feature>
<evidence type="ECO:0000256" key="6">
    <source>
        <dbReference type="RuleBase" id="RU364048"/>
    </source>
</evidence>
<dbReference type="EMBL" id="MVHD01000001">
    <property type="protein sequence ID" value="OQZ93790.1"/>
    <property type="molecule type" value="Genomic_DNA"/>
</dbReference>
<keyword evidence="4 5" id="KW-0408">Iron</keyword>
<accession>A0AA41XNT4</accession>
<evidence type="ECO:0000256" key="5">
    <source>
        <dbReference type="PIRSR" id="PIRSR604294-1"/>
    </source>
</evidence>
<keyword evidence="9" id="KW-1185">Reference proteome</keyword>
<evidence type="ECO:0000256" key="1">
    <source>
        <dbReference type="ARBA" id="ARBA00006787"/>
    </source>
</evidence>
<dbReference type="Proteomes" id="UP000192319">
    <property type="component" value="Unassembled WGS sequence"/>
</dbReference>
<comment type="caution">
    <text evidence="7">The sequence shown here is derived from an EMBL/GenBank/DDBJ whole genome shotgun (WGS) entry which is preliminary data.</text>
</comment>
<keyword evidence="2 5" id="KW-0479">Metal-binding</keyword>
<reference evidence="7" key="2">
    <citation type="submission" date="2020-07" db="EMBL/GenBank/DDBJ databases">
        <authorList>
            <person name="Pettersson B.M.F."/>
            <person name="Behra P.R.K."/>
            <person name="Ramesh M."/>
            <person name="Das S."/>
            <person name="Dasgupta S."/>
            <person name="Kirsebom L.A."/>
        </authorList>
    </citation>
    <scope>NUCLEOTIDE SEQUENCE</scope>
    <source>
        <strain evidence="7">CCUG 55640</strain>
    </source>
</reference>
<evidence type="ECO:0000313" key="7">
    <source>
        <dbReference type="EMBL" id="MCV7378782.1"/>
    </source>
</evidence>
<comment type="similarity">
    <text evidence="1 6">Belongs to the carotenoid oxygenase family.</text>
</comment>
<dbReference type="PANTHER" id="PTHR10543">
    <property type="entry name" value="BETA-CAROTENE DIOXYGENASE"/>
    <property type="match status" value="1"/>
</dbReference>
<evidence type="ECO:0000313" key="9">
    <source>
        <dbReference type="Proteomes" id="UP000192319"/>
    </source>
</evidence>
<proteinExistence type="inferred from homology"/>
<evidence type="ECO:0000256" key="4">
    <source>
        <dbReference type="ARBA" id="ARBA00023004"/>
    </source>
</evidence>
<dbReference type="GO" id="GO:0046872">
    <property type="term" value="F:metal ion binding"/>
    <property type="evidence" value="ECO:0007669"/>
    <property type="project" value="UniProtKB-KW"/>
</dbReference>
<name>A0AA41XNT4_9MYCO</name>
<evidence type="ECO:0000313" key="8">
    <source>
        <dbReference type="EMBL" id="OQZ93790.1"/>
    </source>
</evidence>
<dbReference type="GO" id="GO:0016121">
    <property type="term" value="P:carotene catabolic process"/>
    <property type="evidence" value="ECO:0007669"/>
    <property type="project" value="TreeGrafter"/>
</dbReference>
<feature type="binding site" evidence="5">
    <location>
        <position position="162"/>
    </location>
    <ligand>
        <name>Fe cation</name>
        <dbReference type="ChEBI" id="CHEBI:24875"/>
        <note>catalytic</note>
    </ligand>
</feature>
<dbReference type="GO" id="GO:0010436">
    <property type="term" value="F:carotenoid dioxygenase activity"/>
    <property type="evidence" value="ECO:0007669"/>
    <property type="project" value="TreeGrafter"/>
</dbReference>
<organism evidence="7 10">
    <name type="scientific">Mycobacterium alsense</name>
    <dbReference type="NCBI Taxonomy" id="324058"/>
    <lineage>
        <taxon>Bacteria</taxon>
        <taxon>Bacillati</taxon>
        <taxon>Actinomycetota</taxon>
        <taxon>Actinomycetes</taxon>
        <taxon>Mycobacteriales</taxon>
        <taxon>Mycobacteriaceae</taxon>
        <taxon>Mycobacterium</taxon>
    </lineage>
</organism>
<dbReference type="AlphaFoldDB" id="A0AA41XNT4"/>
<protein>
    <recommendedName>
        <fullName evidence="6">Dioxygenase</fullName>
        <ecNumber evidence="6">1.13.11.-</ecNumber>
    </recommendedName>
</protein>
<reference evidence="7" key="3">
    <citation type="journal article" date="2022" name="BMC Genomics">
        <title>Comparative genome analysis of mycobacteria focusing on tRNA and non-coding RNA.</title>
        <authorList>
            <person name="Behra P.R.K."/>
            <person name="Pettersson B.M.F."/>
            <person name="Ramesh M."/>
            <person name="Das S."/>
            <person name="Dasgupta S."/>
            <person name="Kirsebom L.A."/>
        </authorList>
    </citation>
    <scope>NUCLEOTIDE SEQUENCE</scope>
    <source>
        <strain evidence="7">CCUG 55640</strain>
    </source>
</reference>